<reference evidence="8 9" key="2">
    <citation type="submission" date="2019-01" db="EMBL/GenBank/DDBJ databases">
        <title>Motilimonas pumilus sp. nov., isolated from the gut of sea cucumber (Apostichopus japonicus).</title>
        <authorList>
            <person name="Wang F.-Q."/>
            <person name="Ren L.-H."/>
            <person name="Lin Y.-W."/>
            <person name="Sun G.-H."/>
            <person name="Du Z.-J."/>
            <person name="Zhao J.-X."/>
            <person name="Liu X.-J."/>
            <person name="Liu L.-J."/>
        </authorList>
    </citation>
    <scope>NUCLEOTIDE SEQUENCE [LARGE SCALE GENOMIC DNA]</scope>
    <source>
        <strain evidence="8 9">PLHSC7-2</strain>
    </source>
</reference>
<evidence type="ECO:0000313" key="9">
    <source>
        <dbReference type="Proteomes" id="UP000283255"/>
    </source>
</evidence>
<evidence type="ECO:0000313" key="8">
    <source>
        <dbReference type="EMBL" id="RJG41868.1"/>
    </source>
</evidence>
<feature type="transmembrane region" description="Helical" evidence="6">
    <location>
        <begin position="38"/>
        <end position="58"/>
    </location>
</feature>
<evidence type="ECO:0000256" key="4">
    <source>
        <dbReference type="ARBA" id="ARBA00022989"/>
    </source>
</evidence>
<protein>
    <recommendedName>
        <fullName evidence="7">RDD domain-containing protein</fullName>
    </recommendedName>
</protein>
<feature type="transmembrane region" description="Helical" evidence="6">
    <location>
        <begin position="70"/>
        <end position="88"/>
    </location>
</feature>
<sequence>MTAPSEHMKVTNKNEASRKAVNTSIAQKKNYTVALLRIPAFLLDCVFVLSPLVVLGKLHSESGAYISQMPVGWIGFVYIPMAFFIYWACNLNLGKRIFRLVIVDAHSDKPATVWQLFKRSLLLSLVVPFNMAFLIPLFASKRQQSFHDMFASTRVIRKLPAS</sequence>
<evidence type="ECO:0000259" key="7">
    <source>
        <dbReference type="Pfam" id="PF06271"/>
    </source>
</evidence>
<accession>A0A418YBK9</accession>
<comment type="subcellular location">
    <subcellularLocation>
        <location evidence="1">Cell membrane</location>
        <topology evidence="1">Multi-pass membrane protein</topology>
    </subcellularLocation>
</comment>
<name>A0A418YBK9_9GAMM</name>
<evidence type="ECO:0000256" key="3">
    <source>
        <dbReference type="ARBA" id="ARBA00022692"/>
    </source>
</evidence>
<evidence type="ECO:0000256" key="6">
    <source>
        <dbReference type="SAM" id="Phobius"/>
    </source>
</evidence>
<dbReference type="InterPro" id="IPR010432">
    <property type="entry name" value="RDD"/>
</dbReference>
<dbReference type="InterPro" id="IPR051791">
    <property type="entry name" value="Pra-immunoreactive"/>
</dbReference>
<dbReference type="PANTHER" id="PTHR36115">
    <property type="entry name" value="PROLINE-RICH ANTIGEN HOMOLOG-RELATED"/>
    <property type="match status" value="1"/>
</dbReference>
<feature type="domain" description="RDD" evidence="7">
    <location>
        <begin position="35"/>
        <end position="151"/>
    </location>
</feature>
<dbReference type="GO" id="GO:0005886">
    <property type="term" value="C:plasma membrane"/>
    <property type="evidence" value="ECO:0007669"/>
    <property type="project" value="UniProtKB-SubCell"/>
</dbReference>
<keyword evidence="3 6" id="KW-0812">Transmembrane</keyword>
<proteinExistence type="predicted"/>
<organism evidence="8 9">
    <name type="scientific">Motilimonas pumila</name>
    <dbReference type="NCBI Taxonomy" id="2303987"/>
    <lineage>
        <taxon>Bacteria</taxon>
        <taxon>Pseudomonadati</taxon>
        <taxon>Pseudomonadota</taxon>
        <taxon>Gammaproteobacteria</taxon>
        <taxon>Alteromonadales</taxon>
        <taxon>Alteromonadales genera incertae sedis</taxon>
        <taxon>Motilimonas</taxon>
    </lineage>
</organism>
<dbReference type="Pfam" id="PF06271">
    <property type="entry name" value="RDD"/>
    <property type="match status" value="1"/>
</dbReference>
<keyword evidence="5 6" id="KW-0472">Membrane</keyword>
<dbReference type="Proteomes" id="UP000283255">
    <property type="component" value="Unassembled WGS sequence"/>
</dbReference>
<keyword evidence="2" id="KW-1003">Cell membrane</keyword>
<evidence type="ECO:0000256" key="2">
    <source>
        <dbReference type="ARBA" id="ARBA00022475"/>
    </source>
</evidence>
<keyword evidence="9" id="KW-1185">Reference proteome</keyword>
<dbReference type="EMBL" id="QZCH01000024">
    <property type="protein sequence ID" value="RJG41868.1"/>
    <property type="molecule type" value="Genomic_DNA"/>
</dbReference>
<comment type="caution">
    <text evidence="8">The sequence shown here is derived from an EMBL/GenBank/DDBJ whole genome shotgun (WGS) entry which is preliminary data.</text>
</comment>
<reference evidence="8 9" key="1">
    <citation type="submission" date="2018-09" db="EMBL/GenBank/DDBJ databases">
        <authorList>
            <person name="Wang F."/>
        </authorList>
    </citation>
    <scope>NUCLEOTIDE SEQUENCE [LARGE SCALE GENOMIC DNA]</scope>
    <source>
        <strain evidence="8 9">PLHSC7-2</strain>
    </source>
</reference>
<feature type="transmembrane region" description="Helical" evidence="6">
    <location>
        <begin position="121"/>
        <end position="139"/>
    </location>
</feature>
<dbReference type="AlphaFoldDB" id="A0A418YBK9"/>
<keyword evidence="4 6" id="KW-1133">Transmembrane helix</keyword>
<evidence type="ECO:0000256" key="1">
    <source>
        <dbReference type="ARBA" id="ARBA00004651"/>
    </source>
</evidence>
<gene>
    <name evidence="8" type="ORF">D1Z90_15970</name>
</gene>
<evidence type="ECO:0000256" key="5">
    <source>
        <dbReference type="ARBA" id="ARBA00023136"/>
    </source>
</evidence>